<dbReference type="AlphaFoldDB" id="A0A376FUK4"/>
<dbReference type="REBASE" id="466157">
    <property type="entry name" value="R2.EcoS945ORF15190P"/>
</dbReference>
<sequence>MDIIDLKSQLENEDNAKKRAELLAQLEVIKQNAEEQIRAEQKDVDFETKEFTVELLVNKYHNGLEDDTNELFVPDYQRDFVWSEKRQSKLIESLILGFPIPYIFIADVLSEDPDLDGRIEIVDGSQRVRTIHAFIQNELVLQDLKSLDVLNGFKFQDLPLSRQRRFMRIPVRVIELSSKCNEETRRDLFERINSGSDILKDMEVRKGSELGSTNLYTQVIKPCSTIPKFKELAPLSQTKEKRDERLEFTLRFFAYVDKYKNFDHSVRDFLNDYMSENRDIDETKQNSMKQEFANVLSFVENYFPAGFKKTITAKSTPRVRFESLAVGAALALREVPDLVPKNLDWLSSEEFKRLTTSDGANSRVKVIERIEYVRDKLLED</sequence>
<dbReference type="EMBL" id="UFZL01000002">
    <property type="protein sequence ID" value="STE72417.1"/>
    <property type="molecule type" value="Genomic_DNA"/>
</dbReference>
<dbReference type="PANTHER" id="PTHR39639">
    <property type="entry name" value="CHROMOSOME 16, WHOLE GENOME SHOTGUN SEQUENCE"/>
    <property type="match status" value="1"/>
</dbReference>
<name>A0A376FUK4_ECOLX</name>
<evidence type="ECO:0000313" key="3">
    <source>
        <dbReference type="EMBL" id="QPR03057.1"/>
    </source>
</evidence>
<gene>
    <name evidence="3" type="ORF">I6H02_15200</name>
    <name evidence="5" type="ORF">NCTC10764_03110</name>
    <name evidence="4" type="ORF">NCTC11181_02073</name>
</gene>
<feature type="coiled-coil region" evidence="1">
    <location>
        <begin position="3"/>
        <end position="50"/>
    </location>
</feature>
<dbReference type="GeneID" id="93778013"/>
<dbReference type="Proteomes" id="UP000594864">
    <property type="component" value="Chromosome"/>
</dbReference>
<dbReference type="EMBL" id="CP065611">
    <property type="protein sequence ID" value="QPR03057.1"/>
    <property type="molecule type" value="Genomic_DNA"/>
</dbReference>
<dbReference type="EMBL" id="UFYN01000002">
    <property type="protein sequence ID" value="STD40377.1"/>
    <property type="molecule type" value="Genomic_DNA"/>
</dbReference>
<evidence type="ECO:0000313" key="7">
    <source>
        <dbReference type="Proteomes" id="UP000255201"/>
    </source>
</evidence>
<proteinExistence type="predicted"/>
<dbReference type="Pfam" id="PF03235">
    <property type="entry name" value="GmrSD_N"/>
    <property type="match status" value="1"/>
</dbReference>
<evidence type="ECO:0000313" key="5">
    <source>
        <dbReference type="EMBL" id="STE72417.1"/>
    </source>
</evidence>
<keyword evidence="1" id="KW-0175">Coiled coil</keyword>
<evidence type="ECO:0000313" key="4">
    <source>
        <dbReference type="EMBL" id="STD40377.1"/>
    </source>
</evidence>
<dbReference type="Proteomes" id="UP000255201">
    <property type="component" value="Unassembled WGS sequence"/>
</dbReference>
<reference evidence="6 7" key="1">
    <citation type="submission" date="2018-06" db="EMBL/GenBank/DDBJ databases">
        <authorList>
            <consortium name="Pathogen Informatics"/>
            <person name="Doyle S."/>
        </authorList>
    </citation>
    <scope>NUCLEOTIDE SEQUENCE [LARGE SCALE GENOMIC DNA]</scope>
    <source>
        <strain evidence="5 7">NCTC10764</strain>
        <strain evidence="4 6">NCTC11181</strain>
    </source>
</reference>
<feature type="domain" description="GmrSD restriction endonucleases N-terminal" evidence="2">
    <location>
        <begin position="57"/>
        <end position="206"/>
    </location>
</feature>
<protein>
    <submittedName>
        <fullName evidence="3">DUF262 domain-containing protein</fullName>
    </submittedName>
</protein>
<dbReference type="InterPro" id="IPR004919">
    <property type="entry name" value="GmrSD_N"/>
</dbReference>
<evidence type="ECO:0000313" key="6">
    <source>
        <dbReference type="Proteomes" id="UP000254219"/>
    </source>
</evidence>
<dbReference type="PANTHER" id="PTHR39639:SF1">
    <property type="entry name" value="DUF262 DOMAIN-CONTAINING PROTEIN"/>
    <property type="match status" value="1"/>
</dbReference>
<evidence type="ECO:0000313" key="8">
    <source>
        <dbReference type="Proteomes" id="UP000594864"/>
    </source>
</evidence>
<evidence type="ECO:0000259" key="2">
    <source>
        <dbReference type="Pfam" id="PF03235"/>
    </source>
</evidence>
<reference evidence="3 8" key="2">
    <citation type="submission" date="2020-12" db="EMBL/GenBank/DDBJ databases">
        <title>FDA dAtabase for Regulatory Grade micrObial Sequences (FDA-ARGOS): Supporting development and validation of Infectious Disease Dx tests.</title>
        <authorList>
            <person name="Sproer C."/>
            <person name="Gronow S."/>
            <person name="Severitt S."/>
            <person name="Schroder I."/>
            <person name="Tallon L."/>
            <person name="Sadzewicz L."/>
            <person name="Zhao X."/>
            <person name="Boylan J."/>
            <person name="Ott S."/>
            <person name="Bowen H."/>
            <person name="Vavikolanu K."/>
            <person name="Mehta A."/>
            <person name="Aluvathingal J."/>
            <person name="Nadendla S."/>
            <person name="Lowell S."/>
            <person name="Myers T."/>
            <person name="Yan Y."/>
            <person name="Sichtig H."/>
        </authorList>
    </citation>
    <scope>NUCLEOTIDE SEQUENCE [LARGE SCALE GENOMIC DNA]</scope>
    <source>
        <strain evidence="3 8">FDAARGOS_945</strain>
    </source>
</reference>
<accession>A0A376FUK4</accession>
<evidence type="ECO:0000256" key="1">
    <source>
        <dbReference type="SAM" id="Coils"/>
    </source>
</evidence>
<dbReference type="Proteomes" id="UP000254219">
    <property type="component" value="Unassembled WGS sequence"/>
</dbReference>
<dbReference type="RefSeq" id="WP_000351259.1">
    <property type="nucleotide sequence ID" value="NZ_JAGDGP010000049.1"/>
</dbReference>
<organism evidence="4 6">
    <name type="scientific">Escherichia coli</name>
    <dbReference type="NCBI Taxonomy" id="562"/>
    <lineage>
        <taxon>Bacteria</taxon>
        <taxon>Pseudomonadati</taxon>
        <taxon>Pseudomonadota</taxon>
        <taxon>Gammaproteobacteria</taxon>
        <taxon>Enterobacterales</taxon>
        <taxon>Enterobacteriaceae</taxon>
        <taxon>Escherichia</taxon>
    </lineage>
</organism>